<keyword evidence="1" id="KW-0472">Membrane</keyword>
<name>A0ABX8UHS3_9BURK</name>
<proteinExistence type="predicted"/>
<keyword evidence="1" id="KW-0812">Transmembrane</keyword>
<keyword evidence="1" id="KW-1133">Transmembrane helix</keyword>
<evidence type="ECO:0000313" key="3">
    <source>
        <dbReference type="Proteomes" id="UP000826462"/>
    </source>
</evidence>
<evidence type="ECO:0000313" key="2">
    <source>
        <dbReference type="EMBL" id="QYD68231.1"/>
    </source>
</evidence>
<accession>A0ABX8UHS3</accession>
<feature type="transmembrane region" description="Helical" evidence="1">
    <location>
        <begin position="117"/>
        <end position="138"/>
    </location>
</feature>
<protein>
    <recommendedName>
        <fullName evidence="4">Transmembrane protein</fullName>
    </recommendedName>
</protein>
<organism evidence="2 3">
    <name type="scientific">Paraburkholderia edwinii</name>
    <dbReference type="NCBI Taxonomy" id="2861782"/>
    <lineage>
        <taxon>Bacteria</taxon>
        <taxon>Pseudomonadati</taxon>
        <taxon>Pseudomonadota</taxon>
        <taxon>Betaproteobacteria</taxon>
        <taxon>Burkholderiales</taxon>
        <taxon>Burkholderiaceae</taxon>
        <taxon>Paraburkholderia</taxon>
    </lineage>
</organism>
<dbReference type="Proteomes" id="UP000826462">
    <property type="component" value="Chromosome 1"/>
</dbReference>
<evidence type="ECO:0000256" key="1">
    <source>
        <dbReference type="SAM" id="Phobius"/>
    </source>
</evidence>
<reference evidence="2 3" key="1">
    <citation type="submission" date="2021-07" db="EMBL/GenBank/DDBJ databases">
        <title>Paraburkholderia edwinii protects Aspergillus sp. from phenazines by acting as a toxin sponge.</title>
        <authorList>
            <person name="Dahlstrom K.M."/>
            <person name="Newman D.K."/>
        </authorList>
    </citation>
    <scope>NUCLEOTIDE SEQUENCE [LARGE SCALE GENOMIC DNA]</scope>
    <source>
        <strain evidence="2 3">Pe01</strain>
    </source>
</reference>
<dbReference type="RefSeq" id="WP_219797624.1">
    <property type="nucleotide sequence ID" value="NZ_CP080095.1"/>
</dbReference>
<gene>
    <name evidence="2" type="ORF">KZJ38_18495</name>
</gene>
<feature type="transmembrane region" description="Helical" evidence="1">
    <location>
        <begin position="88"/>
        <end position="111"/>
    </location>
</feature>
<evidence type="ECO:0008006" key="4">
    <source>
        <dbReference type="Google" id="ProtNLM"/>
    </source>
</evidence>
<sequence>MRIDSTRKRELYAKGQLARQCLRIPSDMRAYHRFSLDDATRSYERSEASSFWKRSAGISKHCAHTTDDCAVSNPNFTMRPSTIEQLRAHLVLASLAAAMIQVLVLISMLIFRVPARIFMLPSFRVGMLVAVVCIVLFIRGRLRSAFRSAVASGHVSVNGWRRHTVSMSPQCPHRLLVVFYLKLNSRLLDRTVP</sequence>
<dbReference type="EMBL" id="CP080095">
    <property type="protein sequence ID" value="QYD68231.1"/>
    <property type="molecule type" value="Genomic_DNA"/>
</dbReference>
<keyword evidence="3" id="KW-1185">Reference proteome</keyword>